<dbReference type="InterPro" id="IPR019510">
    <property type="entry name" value="AKAP7-like_phosphoesterase"/>
</dbReference>
<dbReference type="Pfam" id="PF10469">
    <property type="entry name" value="AKAP7_NLS"/>
    <property type="match status" value="1"/>
</dbReference>
<protein>
    <recommendedName>
        <fullName evidence="1">A-kinase anchor protein 7-like phosphoesterase domain-containing protein</fullName>
    </recommendedName>
</protein>
<dbReference type="GO" id="GO:0006307">
    <property type="term" value="P:DNA alkylation repair"/>
    <property type="evidence" value="ECO:0007669"/>
    <property type="project" value="InterPro"/>
</dbReference>
<dbReference type="OrthoDB" id="277832at2759"/>
<keyword evidence="3" id="KW-1185">Reference proteome</keyword>
<organism evidence="2 3">
    <name type="scientific">Sodiomyces alkalinus (strain CBS 110278 / VKM F-3762 / F11)</name>
    <name type="common">Alkaliphilic filamentous fungus</name>
    <dbReference type="NCBI Taxonomy" id="1314773"/>
    <lineage>
        <taxon>Eukaryota</taxon>
        <taxon>Fungi</taxon>
        <taxon>Dikarya</taxon>
        <taxon>Ascomycota</taxon>
        <taxon>Pezizomycotina</taxon>
        <taxon>Sordariomycetes</taxon>
        <taxon>Hypocreomycetidae</taxon>
        <taxon>Glomerellales</taxon>
        <taxon>Plectosphaerellaceae</taxon>
        <taxon>Sodiomyces</taxon>
    </lineage>
</organism>
<dbReference type="GeneID" id="39577982"/>
<sequence>MPPRPTTRPPPFTHFLCIPLVTPSSRPHLARALAAFRADVTGPSVQSAIPHDAVRPLGTLHLTLGMMSLPDAEGIEKAVSVLRSLKPREILAGIRPLSETTPLAAASTTAKVAAETGGAGAVTVTASETVLETTSSGNNTDNPQLTSLSLTLRGLYSMQQARQAAVLYVPPVDPQGVLLAFCEGLRAPFLEAGVMVAEDRPLLLHATVVNTVYVRNGGRRGRGRRLTVDAREVLDRYDGHVWMEDVPLERIAICRMGAKAVEGEDEAAYELEAEIEF</sequence>
<accession>A0A3N2QAF6</accession>
<dbReference type="PANTHER" id="PTHR13360:SF1">
    <property type="entry name" value="ACTIVATING SIGNAL COINTEGRATOR 1 COMPLEX SUBUNIT 1"/>
    <property type="match status" value="1"/>
</dbReference>
<feature type="domain" description="A-kinase anchor protein 7-like phosphoesterase" evidence="1">
    <location>
        <begin position="12"/>
        <end position="277"/>
    </location>
</feature>
<dbReference type="PANTHER" id="PTHR13360">
    <property type="entry name" value="ACTIVATING SIGNAL COINTEGRATOR 1 COMPLEX SUBUNIT 1"/>
    <property type="match status" value="1"/>
</dbReference>
<gene>
    <name evidence="2" type="ORF">SODALDRAFT_320123</name>
</gene>
<dbReference type="InterPro" id="IPR009210">
    <property type="entry name" value="ASCC1"/>
</dbReference>
<dbReference type="STRING" id="1314773.A0A3N2QAF6"/>
<dbReference type="AlphaFoldDB" id="A0A3N2QAF6"/>
<dbReference type="Proteomes" id="UP000272025">
    <property type="component" value="Unassembled WGS sequence"/>
</dbReference>
<reference evidence="2 3" key="1">
    <citation type="journal article" date="2018" name="Mol. Ecol.">
        <title>The obligate alkalophilic soda-lake fungus Sodiomyces alkalinus has shifted to a protein diet.</title>
        <authorList>
            <person name="Grum-Grzhimaylo A.A."/>
            <person name="Falkoski D.L."/>
            <person name="van den Heuvel J."/>
            <person name="Valero-Jimenez C.A."/>
            <person name="Min B."/>
            <person name="Choi I.G."/>
            <person name="Lipzen A."/>
            <person name="Daum C.G."/>
            <person name="Aanen D.K."/>
            <person name="Tsang A."/>
            <person name="Henrissat B."/>
            <person name="Bilanenko E.N."/>
            <person name="de Vries R.P."/>
            <person name="van Kan J.A.L."/>
            <person name="Grigoriev I.V."/>
            <person name="Debets A.J.M."/>
        </authorList>
    </citation>
    <scope>NUCLEOTIDE SEQUENCE [LARGE SCALE GENOMIC DNA]</scope>
    <source>
        <strain evidence="2 3">F11</strain>
    </source>
</reference>
<evidence type="ECO:0000313" key="2">
    <source>
        <dbReference type="EMBL" id="ROT43730.1"/>
    </source>
</evidence>
<dbReference type="Gene3D" id="3.90.1140.10">
    <property type="entry name" value="Cyclic phosphodiesterase"/>
    <property type="match status" value="1"/>
</dbReference>
<dbReference type="EMBL" id="ML119051">
    <property type="protein sequence ID" value="ROT43730.1"/>
    <property type="molecule type" value="Genomic_DNA"/>
</dbReference>
<dbReference type="GO" id="GO:0006355">
    <property type="term" value="P:regulation of DNA-templated transcription"/>
    <property type="evidence" value="ECO:0007669"/>
    <property type="project" value="TreeGrafter"/>
</dbReference>
<proteinExistence type="predicted"/>
<dbReference type="RefSeq" id="XP_028471536.1">
    <property type="nucleotide sequence ID" value="XM_028609504.1"/>
</dbReference>
<evidence type="ECO:0000259" key="1">
    <source>
        <dbReference type="Pfam" id="PF10469"/>
    </source>
</evidence>
<evidence type="ECO:0000313" key="3">
    <source>
        <dbReference type="Proteomes" id="UP000272025"/>
    </source>
</evidence>
<dbReference type="GO" id="GO:0005634">
    <property type="term" value="C:nucleus"/>
    <property type="evidence" value="ECO:0007669"/>
    <property type="project" value="TreeGrafter"/>
</dbReference>
<name>A0A3N2QAF6_SODAK</name>